<dbReference type="Gene3D" id="3.40.50.10860">
    <property type="entry name" value="Leucine Dehydrogenase, chain A, domain 1"/>
    <property type="match status" value="1"/>
</dbReference>
<feature type="active site" description="Proton acceptor" evidence="8">
    <location>
        <position position="71"/>
    </location>
</feature>
<dbReference type="PANTHER" id="PTHR21089:SF1">
    <property type="entry name" value="BIFUNCTIONAL 3-DEHYDROQUINATE DEHYDRATASE_SHIKIMATE DEHYDROGENASE, CHLOROPLASTIC"/>
    <property type="match status" value="1"/>
</dbReference>
<dbReference type="EC" id="1.1.1.25" evidence="2 8"/>
<dbReference type="HAMAP" id="MF_00222">
    <property type="entry name" value="Shikimate_DH_AroE"/>
    <property type="match status" value="1"/>
</dbReference>
<feature type="binding site" evidence="8">
    <location>
        <position position="235"/>
    </location>
    <ligand>
        <name>NADP(+)</name>
        <dbReference type="ChEBI" id="CHEBI:58349"/>
    </ligand>
</feature>
<dbReference type="SUPFAM" id="SSF53223">
    <property type="entry name" value="Aminoacid dehydrogenase-like, N-terminal domain"/>
    <property type="match status" value="1"/>
</dbReference>
<evidence type="ECO:0000256" key="2">
    <source>
        <dbReference type="ARBA" id="ARBA00012962"/>
    </source>
</evidence>
<feature type="binding site" evidence="8">
    <location>
        <position position="215"/>
    </location>
    <ligand>
        <name>shikimate</name>
        <dbReference type="ChEBI" id="CHEBI:36208"/>
    </ligand>
</feature>
<dbReference type="Pfam" id="PF08501">
    <property type="entry name" value="Shikimate_dh_N"/>
    <property type="match status" value="1"/>
</dbReference>
<evidence type="ECO:0000256" key="7">
    <source>
        <dbReference type="ARBA" id="ARBA00049442"/>
    </source>
</evidence>
<dbReference type="GO" id="GO:0009073">
    <property type="term" value="P:aromatic amino acid family biosynthetic process"/>
    <property type="evidence" value="ECO:0007669"/>
    <property type="project" value="UniProtKB-KW"/>
</dbReference>
<feature type="binding site" evidence="8">
    <location>
        <begin position="130"/>
        <end position="134"/>
    </location>
    <ligand>
        <name>NADP(+)</name>
        <dbReference type="ChEBI" id="CHEBI:58349"/>
    </ligand>
</feature>
<sequence length="272" mass="30375">MKISGKTTLYGVVGYPVSHSLSPVFQNRVFEHLGLNAVYVPFEVKPEDLKTALEGLKALGIKGVNVTIPHKEKVLELVDYADEHAKNIGAVNTVKFGERTEGYNTDWMGFLKSLKEILPELKGKRVLVLGAGGSARAVLYALKREGAQVFLWNRTKEKAKLLSQIFGVDVVESPEEVVPNTDLIVNTTSVGLTEDYMLFDYSLIREGQVVFELLYNRQTLLKEWAEKRGAIYSDGLKMLVYQGLESFRLWTGCEPSPKVALQALSEHLKLTL</sequence>
<dbReference type="InterPro" id="IPR041121">
    <property type="entry name" value="SDH_C"/>
</dbReference>
<dbReference type="AlphaFoldDB" id="A0A7C5X523"/>
<dbReference type="GO" id="GO:0005829">
    <property type="term" value="C:cytosol"/>
    <property type="evidence" value="ECO:0007669"/>
    <property type="project" value="TreeGrafter"/>
</dbReference>
<dbReference type="InterPro" id="IPR046346">
    <property type="entry name" value="Aminoacid_DH-like_N_sf"/>
</dbReference>
<evidence type="ECO:0000256" key="8">
    <source>
        <dbReference type="HAMAP-Rule" id="MF_00222"/>
    </source>
</evidence>
<name>A0A7C5X523_9AQUI</name>
<dbReference type="GO" id="GO:0004764">
    <property type="term" value="F:shikimate 3-dehydrogenase (NADP+) activity"/>
    <property type="evidence" value="ECO:0007669"/>
    <property type="project" value="UniProtKB-UniRule"/>
</dbReference>
<evidence type="ECO:0000256" key="4">
    <source>
        <dbReference type="ARBA" id="ARBA00022857"/>
    </source>
</evidence>
<feature type="binding site" evidence="8">
    <location>
        <position position="83"/>
    </location>
    <ligand>
        <name>NADP(+)</name>
        <dbReference type="ChEBI" id="CHEBI:58349"/>
    </ligand>
</feature>
<dbReference type="EMBL" id="DSAC01000110">
    <property type="protein sequence ID" value="HHO74698.1"/>
    <property type="molecule type" value="Genomic_DNA"/>
</dbReference>
<keyword evidence="4 8" id="KW-0521">NADP</keyword>
<comment type="similarity">
    <text evidence="8">Belongs to the shikimate dehydrogenase family.</text>
</comment>
<evidence type="ECO:0000259" key="11">
    <source>
        <dbReference type="Pfam" id="PF18317"/>
    </source>
</evidence>
<dbReference type="UniPathway" id="UPA00053">
    <property type="reaction ID" value="UER00087"/>
</dbReference>
<dbReference type="Pfam" id="PF18317">
    <property type="entry name" value="SDH_C"/>
    <property type="match status" value="1"/>
</dbReference>
<dbReference type="CDD" id="cd01065">
    <property type="entry name" value="NAD_bind_Shikimate_DH"/>
    <property type="match status" value="1"/>
</dbReference>
<dbReference type="NCBIfam" id="NF001319">
    <property type="entry name" value="PRK00258.3-3"/>
    <property type="match status" value="1"/>
</dbReference>
<dbReference type="InterPro" id="IPR013708">
    <property type="entry name" value="Shikimate_DH-bd_N"/>
</dbReference>
<dbReference type="NCBIfam" id="TIGR00507">
    <property type="entry name" value="aroE"/>
    <property type="match status" value="1"/>
</dbReference>
<evidence type="ECO:0000259" key="10">
    <source>
        <dbReference type="Pfam" id="PF08501"/>
    </source>
</evidence>
<feature type="binding site" evidence="8">
    <location>
        <begin position="153"/>
        <end position="158"/>
    </location>
    <ligand>
        <name>NADP(+)</name>
        <dbReference type="ChEBI" id="CHEBI:58349"/>
    </ligand>
</feature>
<dbReference type="GO" id="GO:0019632">
    <property type="term" value="P:shikimate metabolic process"/>
    <property type="evidence" value="ECO:0007669"/>
    <property type="project" value="InterPro"/>
</dbReference>
<comment type="catalytic activity">
    <reaction evidence="7 8">
        <text>shikimate + NADP(+) = 3-dehydroshikimate + NADPH + H(+)</text>
        <dbReference type="Rhea" id="RHEA:17737"/>
        <dbReference type="ChEBI" id="CHEBI:15378"/>
        <dbReference type="ChEBI" id="CHEBI:16630"/>
        <dbReference type="ChEBI" id="CHEBI:36208"/>
        <dbReference type="ChEBI" id="CHEBI:57783"/>
        <dbReference type="ChEBI" id="CHEBI:58349"/>
        <dbReference type="EC" id="1.1.1.25"/>
    </reaction>
</comment>
<reference evidence="12" key="1">
    <citation type="journal article" date="2020" name="mSystems">
        <title>Genome- and Community-Level Interaction Insights into Carbon Utilization and Element Cycling Functions of Hydrothermarchaeota in Hydrothermal Sediment.</title>
        <authorList>
            <person name="Zhou Z."/>
            <person name="Liu Y."/>
            <person name="Xu W."/>
            <person name="Pan J."/>
            <person name="Luo Z.H."/>
            <person name="Li M."/>
        </authorList>
    </citation>
    <scope>NUCLEOTIDE SEQUENCE [LARGE SCALE GENOMIC DNA]</scope>
    <source>
        <strain evidence="12">SpSt-114</strain>
    </source>
</reference>
<feature type="binding site" evidence="8">
    <location>
        <position position="213"/>
    </location>
    <ligand>
        <name>NADP(+)</name>
        <dbReference type="ChEBI" id="CHEBI:58349"/>
    </ligand>
</feature>
<feature type="binding site" evidence="8">
    <location>
        <position position="242"/>
    </location>
    <ligand>
        <name>shikimate</name>
        <dbReference type="ChEBI" id="CHEBI:36208"/>
    </ligand>
</feature>
<comment type="caution">
    <text evidence="12">The sequence shown here is derived from an EMBL/GenBank/DDBJ whole genome shotgun (WGS) entry which is preliminary data.</text>
</comment>
<comment type="function">
    <text evidence="8">Involved in the biosynthesis of the chorismate, which leads to the biosynthesis of aromatic amino acids. Catalyzes the reversible NADPH linked reduction of 3-dehydroshikimate (DHSA) to yield shikimate (SA).</text>
</comment>
<feature type="domain" description="SDH C-terminal" evidence="11">
    <location>
        <begin position="235"/>
        <end position="264"/>
    </location>
</feature>
<gene>
    <name evidence="8" type="primary">aroE</name>
    <name evidence="12" type="ORF">ENN04_08755</name>
</gene>
<feature type="domain" description="Quinate/shikimate 5-dehydrogenase/glutamyl-tRNA reductase" evidence="9">
    <location>
        <begin position="115"/>
        <end position="189"/>
    </location>
</feature>
<proteinExistence type="inferred from homology"/>
<keyword evidence="5 8" id="KW-0560">Oxidoreductase</keyword>
<feature type="binding site" evidence="8">
    <location>
        <position position="92"/>
    </location>
    <ligand>
        <name>shikimate</name>
        <dbReference type="ChEBI" id="CHEBI:36208"/>
    </ligand>
</feature>
<dbReference type="PANTHER" id="PTHR21089">
    <property type="entry name" value="SHIKIMATE DEHYDROGENASE"/>
    <property type="match status" value="1"/>
</dbReference>
<keyword evidence="6 8" id="KW-0057">Aromatic amino acid biosynthesis</keyword>
<dbReference type="InterPro" id="IPR022893">
    <property type="entry name" value="Shikimate_DH_fam"/>
</dbReference>
<feature type="binding site" evidence="8">
    <location>
        <position position="67"/>
    </location>
    <ligand>
        <name>shikimate</name>
        <dbReference type="ChEBI" id="CHEBI:36208"/>
    </ligand>
</feature>
<comment type="pathway">
    <text evidence="1 8">Metabolic intermediate biosynthesis; chorismate biosynthesis; chorismate from D-erythrose 4-phosphate and phosphoenolpyruvate: step 4/7.</text>
</comment>
<evidence type="ECO:0000256" key="1">
    <source>
        <dbReference type="ARBA" id="ARBA00004871"/>
    </source>
</evidence>
<feature type="binding site" evidence="8">
    <location>
        <begin position="20"/>
        <end position="22"/>
    </location>
    <ligand>
        <name>shikimate</name>
        <dbReference type="ChEBI" id="CHEBI:36208"/>
    </ligand>
</feature>
<evidence type="ECO:0000259" key="9">
    <source>
        <dbReference type="Pfam" id="PF01488"/>
    </source>
</evidence>
<dbReference type="InterPro" id="IPR036291">
    <property type="entry name" value="NAD(P)-bd_dom_sf"/>
</dbReference>
<evidence type="ECO:0000256" key="5">
    <source>
        <dbReference type="ARBA" id="ARBA00023002"/>
    </source>
</evidence>
<dbReference type="InterPro" id="IPR011342">
    <property type="entry name" value="Shikimate_DH"/>
</dbReference>
<dbReference type="GO" id="GO:0009423">
    <property type="term" value="P:chorismate biosynthetic process"/>
    <property type="evidence" value="ECO:0007669"/>
    <property type="project" value="UniProtKB-UniRule"/>
</dbReference>
<keyword evidence="3 8" id="KW-0028">Amino-acid biosynthesis</keyword>
<evidence type="ECO:0000256" key="3">
    <source>
        <dbReference type="ARBA" id="ARBA00022605"/>
    </source>
</evidence>
<dbReference type="Gene3D" id="3.40.50.720">
    <property type="entry name" value="NAD(P)-binding Rossmann-like Domain"/>
    <property type="match status" value="1"/>
</dbReference>
<evidence type="ECO:0000256" key="6">
    <source>
        <dbReference type="ARBA" id="ARBA00023141"/>
    </source>
</evidence>
<dbReference type="GO" id="GO:0008652">
    <property type="term" value="P:amino acid biosynthetic process"/>
    <property type="evidence" value="ECO:0007669"/>
    <property type="project" value="UniProtKB-KW"/>
</dbReference>
<accession>A0A7C5X523</accession>
<organism evidence="12">
    <name type="scientific">Thermocrinis ruber</name>
    <dbReference type="NCBI Taxonomy" id="75906"/>
    <lineage>
        <taxon>Bacteria</taxon>
        <taxon>Pseudomonadati</taxon>
        <taxon>Aquificota</taxon>
        <taxon>Aquificia</taxon>
        <taxon>Aquificales</taxon>
        <taxon>Aquificaceae</taxon>
        <taxon>Thermocrinis</taxon>
    </lineage>
</organism>
<feature type="binding site" evidence="8">
    <location>
        <position position="106"/>
    </location>
    <ligand>
        <name>shikimate</name>
        <dbReference type="ChEBI" id="CHEBI:36208"/>
    </ligand>
</feature>
<evidence type="ECO:0000313" key="12">
    <source>
        <dbReference type="EMBL" id="HHO74698.1"/>
    </source>
</evidence>
<dbReference type="GO" id="GO:0050661">
    <property type="term" value="F:NADP binding"/>
    <property type="evidence" value="ECO:0007669"/>
    <property type="project" value="InterPro"/>
</dbReference>
<dbReference type="SUPFAM" id="SSF51735">
    <property type="entry name" value="NAD(P)-binding Rossmann-fold domains"/>
    <property type="match status" value="1"/>
</dbReference>
<comment type="subunit">
    <text evidence="8">Homodimer.</text>
</comment>
<protein>
    <recommendedName>
        <fullName evidence="2 8">Shikimate dehydrogenase (NADP(+))</fullName>
        <shortName evidence="8">SDH</shortName>
        <ecNumber evidence="2 8">1.1.1.25</ecNumber>
    </recommendedName>
</protein>
<dbReference type="InterPro" id="IPR006151">
    <property type="entry name" value="Shikm_DH/Glu-tRNA_Rdtase"/>
</dbReference>
<dbReference type="Pfam" id="PF01488">
    <property type="entry name" value="Shikimate_DH"/>
    <property type="match status" value="1"/>
</dbReference>
<feature type="domain" description="Shikimate dehydrogenase substrate binding N-terminal" evidence="10">
    <location>
        <begin position="12"/>
        <end position="94"/>
    </location>
</feature>